<comment type="caution">
    <text evidence="2">The sequence shown here is derived from an EMBL/GenBank/DDBJ whole genome shotgun (WGS) entry which is preliminary data.</text>
</comment>
<dbReference type="EMBL" id="JACCJC010000014">
    <property type="protein sequence ID" value="KAF6237414.1"/>
    <property type="molecule type" value="Genomic_DNA"/>
</dbReference>
<evidence type="ECO:0000256" key="1">
    <source>
        <dbReference type="SAM" id="MobiDB-lite"/>
    </source>
</evidence>
<feature type="region of interest" description="Disordered" evidence="1">
    <location>
        <begin position="1"/>
        <end position="74"/>
    </location>
</feature>
<feature type="compositionally biased region" description="Polar residues" evidence="1">
    <location>
        <begin position="32"/>
        <end position="42"/>
    </location>
</feature>
<dbReference type="GeneID" id="59285969"/>
<name>A0A8H6FZ11_9LECA</name>
<proteinExistence type="predicted"/>
<keyword evidence="3" id="KW-1185">Reference proteome</keyword>
<reference evidence="2 3" key="1">
    <citation type="journal article" date="2020" name="Genomics">
        <title>Complete, high-quality genomes from long-read metagenomic sequencing of two wolf lichen thalli reveals enigmatic genome architecture.</title>
        <authorList>
            <person name="McKenzie S.K."/>
            <person name="Walston R.F."/>
            <person name="Allen J.L."/>
        </authorList>
    </citation>
    <scope>NUCLEOTIDE SEQUENCE [LARGE SCALE GENOMIC DNA]</scope>
    <source>
        <strain evidence="2">WasteWater2</strain>
    </source>
</reference>
<sequence length="74" mass="7677">MAPNTRGRSRLEDPAEGHSGAGLQQAGEQDRSSAGQTASPTGGLSHPKGKEEEGRRPPTRFGQFANSRFVGGTG</sequence>
<evidence type="ECO:0000313" key="3">
    <source>
        <dbReference type="Proteomes" id="UP000578531"/>
    </source>
</evidence>
<protein>
    <submittedName>
        <fullName evidence="2">Uncharacterized protein</fullName>
    </submittedName>
</protein>
<dbReference type="Proteomes" id="UP000578531">
    <property type="component" value="Unassembled WGS sequence"/>
</dbReference>
<organism evidence="2 3">
    <name type="scientific">Letharia columbiana</name>
    <dbReference type="NCBI Taxonomy" id="112416"/>
    <lineage>
        <taxon>Eukaryota</taxon>
        <taxon>Fungi</taxon>
        <taxon>Dikarya</taxon>
        <taxon>Ascomycota</taxon>
        <taxon>Pezizomycotina</taxon>
        <taxon>Lecanoromycetes</taxon>
        <taxon>OSLEUM clade</taxon>
        <taxon>Lecanoromycetidae</taxon>
        <taxon>Lecanorales</taxon>
        <taxon>Lecanorineae</taxon>
        <taxon>Parmeliaceae</taxon>
        <taxon>Letharia</taxon>
    </lineage>
</organism>
<evidence type="ECO:0000313" key="2">
    <source>
        <dbReference type="EMBL" id="KAF6237414.1"/>
    </source>
</evidence>
<dbReference type="AlphaFoldDB" id="A0A8H6FZ11"/>
<dbReference type="RefSeq" id="XP_037166738.1">
    <property type="nucleotide sequence ID" value="XM_037306228.1"/>
</dbReference>
<accession>A0A8H6FZ11</accession>
<gene>
    <name evidence="2" type="ORF">HO173_004304</name>
</gene>